<feature type="domain" description="Jacalin-type lectin" evidence="1">
    <location>
        <begin position="469"/>
        <end position="612"/>
    </location>
</feature>
<dbReference type="GO" id="GO:0005737">
    <property type="term" value="C:cytoplasm"/>
    <property type="evidence" value="ECO:0007669"/>
    <property type="project" value="TreeGrafter"/>
</dbReference>
<organism evidence="2 3">
    <name type="scientific">Rhizophagus irregularis</name>
    <dbReference type="NCBI Taxonomy" id="588596"/>
    <lineage>
        <taxon>Eukaryota</taxon>
        <taxon>Fungi</taxon>
        <taxon>Fungi incertae sedis</taxon>
        <taxon>Mucoromycota</taxon>
        <taxon>Glomeromycotina</taxon>
        <taxon>Glomeromycetes</taxon>
        <taxon>Glomerales</taxon>
        <taxon>Glomeraceae</taxon>
        <taxon>Rhizophagus</taxon>
    </lineage>
</organism>
<dbReference type="InterPro" id="IPR053002">
    <property type="entry name" value="Metalloproteinase_M10B"/>
</dbReference>
<dbReference type="Pfam" id="PF01419">
    <property type="entry name" value="Jacalin"/>
    <property type="match status" value="1"/>
</dbReference>
<reference evidence="2" key="1">
    <citation type="submission" date="2020-05" db="EMBL/GenBank/DDBJ databases">
        <authorList>
            <person name="Rincon C."/>
            <person name="Sanders R I."/>
            <person name="Robbins C."/>
            <person name="Chaturvedi A."/>
        </authorList>
    </citation>
    <scope>NUCLEOTIDE SEQUENCE</scope>
    <source>
        <strain evidence="2">CHB12</strain>
    </source>
</reference>
<dbReference type="PROSITE" id="PS51752">
    <property type="entry name" value="JACALIN_LECTIN"/>
    <property type="match status" value="1"/>
</dbReference>
<dbReference type="PANTHER" id="PTHR21054">
    <property type="entry name" value="ZINC METALLOPROTEINASE-RELATED"/>
    <property type="match status" value="1"/>
</dbReference>
<sequence>MISNSDSSYSKVESSPYAPVVINVENVHLDAGLNNIKFILDTSPFSSDSRPLTTIFQVNYVPLLQNPPLNLAILVAKDSKEIIDAPEEKENSGENKLESVKAKLRCAGYLWQAFTAEQMSRNGFGRRVFRLDEEWTEDTISNQNPGLRQTAKIHIIRSSYTLKQILDPDIAQQNPNGVDDKKKDLYSIFMDSLKEYGAPFDKQCYVAGLILDSHYDTSPNMGFIRGHAALGGGWDNIRLGIFGSHLTHAWPRYLEEVVSCFQDNTITDENRLSNDAGESGTWWRCCNIGIGAFLHEVGHCLTAPHSPSGIMSRGFNNLNRTFTVKEPNNSFPTTPSEEEGAHWYRSNVIRFRYHPCFRLPFEPPEKIDLKNIGADFWILNKFLLIKCSAGISLIEIYVRNNIIGYLDYSDEYNQTEIRLKVDEIIKKYGGKYNIIKMNFVAKNQTETFLENLQKFSEESKIILPIYGKVFKSNYLGKIDESLTEFKILFKKFIDTKPITLKRMIIKYDVVINSITFYWSDNTNLRIGIDDDEGIKKEFLFEEGEKIVKIKVNSGWYIDGFEIKTNLGRRSKWFGGHGGSKHTLEAPDNEYEMIGLYGTGNYFVNTLGIIYKKIS</sequence>
<dbReference type="InterPro" id="IPR001229">
    <property type="entry name" value="Jacalin-like_lectin_dom"/>
</dbReference>
<protein>
    <recommendedName>
        <fullName evidence="1">Jacalin-type lectin domain-containing protein</fullName>
    </recommendedName>
</protein>
<evidence type="ECO:0000313" key="3">
    <source>
        <dbReference type="Proteomes" id="UP000684084"/>
    </source>
</evidence>
<dbReference type="Pfam" id="PF12044">
    <property type="entry name" value="Metallopep"/>
    <property type="match status" value="1"/>
</dbReference>
<proteinExistence type="predicted"/>
<dbReference type="InterPro" id="IPR021917">
    <property type="entry name" value="Unchr_Zn-peptidase-like"/>
</dbReference>
<evidence type="ECO:0000313" key="2">
    <source>
        <dbReference type="EMBL" id="CAB5313090.1"/>
    </source>
</evidence>
<accession>A0A915YQE0</accession>
<name>A0A915YQE0_9GLOM</name>
<dbReference type="AlphaFoldDB" id="A0A915YQE0"/>
<evidence type="ECO:0000259" key="1">
    <source>
        <dbReference type="PROSITE" id="PS51752"/>
    </source>
</evidence>
<dbReference type="Proteomes" id="UP000684084">
    <property type="component" value="Unassembled WGS sequence"/>
</dbReference>
<comment type="caution">
    <text evidence="2">The sequence shown here is derived from an EMBL/GenBank/DDBJ whole genome shotgun (WGS) entry which is preliminary data.</text>
</comment>
<dbReference type="OrthoDB" id="74460at2759"/>
<dbReference type="EMBL" id="CAGKOT010000002">
    <property type="protein sequence ID" value="CAB5313090.1"/>
    <property type="molecule type" value="Genomic_DNA"/>
</dbReference>
<dbReference type="PANTHER" id="PTHR21054:SF2">
    <property type="entry name" value="MIP04191P"/>
    <property type="match status" value="1"/>
</dbReference>
<dbReference type="VEuPathDB" id="FungiDB:RhiirFUN_000902"/>
<gene>
    <name evidence="2" type="ORF">CHRIB12_LOCUS1694</name>
</gene>